<dbReference type="AlphaFoldDB" id="A0A4R0R4X9"/>
<dbReference type="Gene3D" id="1.20.1280.50">
    <property type="match status" value="1"/>
</dbReference>
<proteinExistence type="predicted"/>
<dbReference type="SUPFAM" id="SSF52047">
    <property type="entry name" value="RNI-like"/>
    <property type="match status" value="1"/>
</dbReference>
<organism evidence="1 2">
    <name type="scientific">Steccherinum ochraceum</name>
    <dbReference type="NCBI Taxonomy" id="92696"/>
    <lineage>
        <taxon>Eukaryota</taxon>
        <taxon>Fungi</taxon>
        <taxon>Dikarya</taxon>
        <taxon>Basidiomycota</taxon>
        <taxon>Agaricomycotina</taxon>
        <taxon>Agaricomycetes</taxon>
        <taxon>Polyporales</taxon>
        <taxon>Steccherinaceae</taxon>
        <taxon>Steccherinum</taxon>
    </lineage>
</organism>
<dbReference type="Gene3D" id="3.80.10.10">
    <property type="entry name" value="Ribonuclease Inhibitor"/>
    <property type="match status" value="1"/>
</dbReference>
<accession>A0A4R0R4X9</accession>
<keyword evidence="2" id="KW-1185">Reference proteome</keyword>
<name>A0A4R0R4X9_9APHY</name>
<dbReference type="InterPro" id="IPR032675">
    <property type="entry name" value="LRR_dom_sf"/>
</dbReference>
<dbReference type="OrthoDB" id="3226575at2759"/>
<evidence type="ECO:0000313" key="2">
    <source>
        <dbReference type="Proteomes" id="UP000292702"/>
    </source>
</evidence>
<protein>
    <submittedName>
        <fullName evidence="1">Uncharacterized protein</fullName>
    </submittedName>
</protein>
<evidence type="ECO:0000313" key="1">
    <source>
        <dbReference type="EMBL" id="TCD62401.1"/>
    </source>
</evidence>
<dbReference type="EMBL" id="RWJN01000375">
    <property type="protein sequence ID" value="TCD62401.1"/>
    <property type="molecule type" value="Genomic_DNA"/>
</dbReference>
<dbReference type="Proteomes" id="UP000292702">
    <property type="component" value="Unassembled WGS sequence"/>
</dbReference>
<comment type="caution">
    <text evidence="1">The sequence shown here is derived from an EMBL/GenBank/DDBJ whole genome shotgun (WGS) entry which is preliminary data.</text>
</comment>
<sequence length="575" mass="65584">MPAAAPVDARLLDKWDDPGLLRVHLQHTREPSPDLHMDLAVLKARAQILKARIRDLDDSRAQSSSSGNEALDIELAASRFKRKILLWLMFPINDLPPEILATIFHMVLNASETPMQAVLHRLHLTWVCGHWRHVAINDKLFWNVIWFRDRPPFPRSLAWIGRAGSAPLEIRIDEMKRRPEETVDPPKLKKEEVEELLDKLLVKVATIRTLVVVLGSWPAASAVLEKLRDAGTPASMERFELHRTMAHPTSSTPIVLADPDDDYEPLALCSGVAPRLRWLVLNGIPIDWHHSPLSNLTTLDLRRMAMHTSPSLTRWAEVLKSCPRLYRLSLDAAGPRLDQSSETPTIIEPVELSNLRDLYIGDVSAPYAKTVLSTFTAPGLTSLTLMNLISEDYGTVLEAITESYPLLRVLALYHVNVYRIDVNLFRVSRFLDSVPKLEYLKLSRCAQIVLECFLENPREYRRTPLLPVHREITAPTGREVMCPDLRYMSLHYQDMSQVLILTQGRQQLEKPLQKVYYLAANPDVNRQARQALQESVVEVSPLFEFVLQTPEEKKIHQEMLRSAGLARDPLYEDSW</sequence>
<gene>
    <name evidence="1" type="ORF">EIP91_006929</name>
</gene>
<reference evidence="1 2" key="1">
    <citation type="submission" date="2018-11" db="EMBL/GenBank/DDBJ databases">
        <title>Genome assembly of Steccherinum ochraceum LE-BIN_3174, the white-rot fungus of the Steccherinaceae family (The Residual Polyporoid clade, Polyporales, Basidiomycota).</title>
        <authorList>
            <person name="Fedorova T.V."/>
            <person name="Glazunova O.A."/>
            <person name="Landesman E.O."/>
            <person name="Moiseenko K.V."/>
            <person name="Psurtseva N.V."/>
            <person name="Savinova O.S."/>
            <person name="Shakhova N.V."/>
            <person name="Tyazhelova T.V."/>
            <person name="Vasina D.V."/>
        </authorList>
    </citation>
    <scope>NUCLEOTIDE SEQUENCE [LARGE SCALE GENOMIC DNA]</scope>
    <source>
        <strain evidence="1 2">LE-BIN_3174</strain>
    </source>
</reference>
<dbReference type="STRING" id="92696.A0A4R0R4X9"/>